<proteinExistence type="predicted"/>
<keyword evidence="1" id="KW-0472">Membrane</keyword>
<organism evidence="2 3">
    <name type="scientific">Caldalkalibacillus horti</name>
    <dbReference type="NCBI Taxonomy" id="77523"/>
    <lineage>
        <taxon>Bacteria</taxon>
        <taxon>Bacillati</taxon>
        <taxon>Bacillota</taxon>
        <taxon>Bacilli</taxon>
        <taxon>Bacillales</taxon>
        <taxon>Bacillaceae</taxon>
        <taxon>Caldalkalibacillus</taxon>
    </lineage>
</organism>
<feature type="transmembrane region" description="Helical" evidence="1">
    <location>
        <begin position="38"/>
        <end position="55"/>
    </location>
</feature>
<evidence type="ECO:0000313" key="2">
    <source>
        <dbReference type="EMBL" id="MDQ0165913.1"/>
    </source>
</evidence>
<comment type="caution">
    <text evidence="2">The sequence shown here is derived from an EMBL/GenBank/DDBJ whole genome shotgun (WGS) entry which is preliminary data.</text>
</comment>
<sequence>MKKYNLIAFFLMIFCYLIVAYSIYSLANNTWLIAPPNYVILLLSILTFIIGVMGFKDVSSWHAKVRSWLTTIFSSLLVVLLFITLAFTSMFSGAKELITTVNSPDGYYTIDFFYTDAGAMGTFGILGELNGPLWFKKRIYTERRVDQVEVEWENNHTILINDNTLDLSESAKFP</sequence>
<feature type="transmembrane region" description="Helical" evidence="1">
    <location>
        <begin position="112"/>
        <end position="135"/>
    </location>
</feature>
<dbReference type="Proteomes" id="UP001235840">
    <property type="component" value="Unassembled WGS sequence"/>
</dbReference>
<name>A0ABT9VY40_9BACI</name>
<gene>
    <name evidence="2" type="ORF">J2S11_001814</name>
</gene>
<dbReference type="InterPro" id="IPR035406">
    <property type="entry name" value="DUF5412"/>
</dbReference>
<reference evidence="2 3" key="1">
    <citation type="submission" date="2023-07" db="EMBL/GenBank/DDBJ databases">
        <title>Genomic Encyclopedia of Type Strains, Phase IV (KMG-IV): sequencing the most valuable type-strain genomes for metagenomic binning, comparative biology and taxonomic classification.</title>
        <authorList>
            <person name="Goeker M."/>
        </authorList>
    </citation>
    <scope>NUCLEOTIDE SEQUENCE [LARGE SCALE GENOMIC DNA]</scope>
    <source>
        <strain evidence="2 3">DSM 12751</strain>
    </source>
</reference>
<accession>A0ABT9VY40</accession>
<feature type="transmembrane region" description="Helical" evidence="1">
    <location>
        <begin position="67"/>
        <end position="92"/>
    </location>
</feature>
<protein>
    <submittedName>
        <fullName evidence="2">Uncharacterized protein</fullName>
    </submittedName>
</protein>
<keyword evidence="3" id="KW-1185">Reference proteome</keyword>
<evidence type="ECO:0000256" key="1">
    <source>
        <dbReference type="SAM" id="Phobius"/>
    </source>
</evidence>
<dbReference type="EMBL" id="JAUSTY010000006">
    <property type="protein sequence ID" value="MDQ0165913.1"/>
    <property type="molecule type" value="Genomic_DNA"/>
</dbReference>
<dbReference type="RefSeq" id="WP_307393635.1">
    <property type="nucleotide sequence ID" value="NZ_BAAADK010000032.1"/>
</dbReference>
<dbReference type="Pfam" id="PF17428">
    <property type="entry name" value="DUF5412"/>
    <property type="match status" value="1"/>
</dbReference>
<evidence type="ECO:0000313" key="3">
    <source>
        <dbReference type="Proteomes" id="UP001235840"/>
    </source>
</evidence>
<keyword evidence="1" id="KW-1133">Transmembrane helix</keyword>
<keyword evidence="1" id="KW-0812">Transmembrane</keyword>
<feature type="transmembrane region" description="Helical" evidence="1">
    <location>
        <begin position="7"/>
        <end position="26"/>
    </location>
</feature>